<evidence type="ECO:0000313" key="2">
    <source>
        <dbReference type="EMBL" id="SGY19921.1"/>
    </source>
</evidence>
<feature type="region of interest" description="Disordered" evidence="1">
    <location>
        <begin position="119"/>
        <end position="148"/>
    </location>
</feature>
<organism evidence="2 3">
    <name type="scientific">Microbotryum silenes-dioicae</name>
    <dbReference type="NCBI Taxonomy" id="796604"/>
    <lineage>
        <taxon>Eukaryota</taxon>
        <taxon>Fungi</taxon>
        <taxon>Dikarya</taxon>
        <taxon>Basidiomycota</taxon>
        <taxon>Pucciniomycotina</taxon>
        <taxon>Microbotryomycetes</taxon>
        <taxon>Microbotryales</taxon>
        <taxon>Microbotryaceae</taxon>
        <taxon>Microbotryum</taxon>
    </lineage>
</organism>
<feature type="compositionally biased region" description="Polar residues" evidence="1">
    <location>
        <begin position="125"/>
        <end position="135"/>
    </location>
</feature>
<dbReference type="STRING" id="796604.A0A2X0LYI6"/>
<accession>A0A2X0LYI6</accession>
<protein>
    <submittedName>
        <fullName evidence="2">BQ5605_C017g08385 protein</fullName>
    </submittedName>
</protein>
<proteinExistence type="predicted"/>
<feature type="compositionally biased region" description="Acidic residues" evidence="1">
    <location>
        <begin position="271"/>
        <end position="286"/>
    </location>
</feature>
<dbReference type="Proteomes" id="UP000249464">
    <property type="component" value="Unassembled WGS sequence"/>
</dbReference>
<gene>
    <name evidence="2" type="primary">BQ5605_C017g08385</name>
    <name evidence="2" type="ORF">BQ5605_C017G08385</name>
</gene>
<name>A0A2X0LYI6_9BASI</name>
<reference evidence="2 3" key="1">
    <citation type="submission" date="2016-11" db="EMBL/GenBank/DDBJ databases">
        <authorList>
            <person name="Jaros S."/>
            <person name="Januszkiewicz K."/>
            <person name="Wedrychowicz H."/>
        </authorList>
    </citation>
    <scope>NUCLEOTIDE SEQUENCE [LARGE SCALE GENOMIC DNA]</scope>
</reference>
<feature type="region of interest" description="Disordered" evidence="1">
    <location>
        <begin position="244"/>
        <end position="293"/>
    </location>
</feature>
<sequence>MQTVKKVDDDPDESKRGRLLAYTTVVNERRVLMGSGRFAKYRLAEEAPFRSLSFDVISSPQHSSRAQHDATSESNCDSDLHRRQPYPLPLWPCEDLLTIARPSSNYRSSVVPRELLLSHRRRQPHSNNNAVNNPFSHDPNDDILTSSRSTRCKPTITAISFDRTRNVTYSAKMTMVAPTQIRQGCNQTRSSNETIAPGDEFDGHNVWDGSLFGKAAHPSSQAVVRHSTNDNYGQAQCIVQALPPQGSAGSSRITKEHVPTTPTRASGYCDWSDDSDSVADSNLDDDAPGRDERVRLDSTAPKEQVACLSFSDLAMYNLCKRQKVSHTAYAALVQLMQAPSFDPRALPKAFATLEKKAKSNLRQSTILQHTVPVEVTDLNLTGEKQVTRTGETRVYSLSTEEQLRIKILETPHLLGRLHTGMGVHTDTRSNAWEGDVWAESIGANRGDYPVEVEKRPVEGKEREQSTRMERPGTATLARRRLQTAAGERTKRHETARDGWTVETARPIPDPTWLDQIGALTKLNPIPYSTGDRIHPGCFVKYHVPDDGISSRTFIGRIKTIQRTPSPVAAGDGNNGDHNLRHDYPRHLGIRIQRLLMADEITSYVASCLGPTAVPPSASAYCEQMGLSGSSRCRFLCLDTFDTVPLASIQKRLTGPAIIKEGDVSPLRGLFVDTLLALREIATAGSRKPSLIAAKHLPKTIAELEIEAGEIDPDILEVHRDREIVVVMSLYSDAFATFRSTHNTTGGCYGDLLGLPKSDRDRMDNRLVLCFTPHGVKFDDAVAPVLEEIHRLTTDGFAHKDPSGEDVRVFVKILGGRFDLPEALKNAGVLSHGAECCCRFCGVTKEDYAAMAAGDINALERKRSQEASVQQRC</sequence>
<evidence type="ECO:0000313" key="3">
    <source>
        <dbReference type="Proteomes" id="UP000249464"/>
    </source>
</evidence>
<feature type="region of interest" description="Disordered" evidence="1">
    <location>
        <begin position="60"/>
        <end position="81"/>
    </location>
</feature>
<keyword evidence="3" id="KW-1185">Reference proteome</keyword>
<dbReference type="AlphaFoldDB" id="A0A2X0LYI6"/>
<dbReference type="EMBL" id="FQNC01000017">
    <property type="protein sequence ID" value="SGY19921.1"/>
    <property type="molecule type" value="Genomic_DNA"/>
</dbReference>
<evidence type="ECO:0000256" key="1">
    <source>
        <dbReference type="SAM" id="MobiDB-lite"/>
    </source>
</evidence>